<evidence type="ECO:0000259" key="2">
    <source>
        <dbReference type="SMART" id="SM00014"/>
    </source>
</evidence>
<keyword evidence="1" id="KW-1133">Transmembrane helix</keyword>
<organism evidence="3 4">
    <name type="scientific">Polaribacter gangjinensis</name>
    <dbReference type="NCBI Taxonomy" id="574710"/>
    <lineage>
        <taxon>Bacteria</taxon>
        <taxon>Pseudomonadati</taxon>
        <taxon>Bacteroidota</taxon>
        <taxon>Flavobacteriia</taxon>
        <taxon>Flavobacteriales</taxon>
        <taxon>Flavobacteriaceae</taxon>
    </lineage>
</organism>
<dbReference type="InterPro" id="IPR036938">
    <property type="entry name" value="PAP2/HPO_sf"/>
</dbReference>
<dbReference type="RefSeq" id="WP_105045281.1">
    <property type="nucleotide sequence ID" value="NZ_CP150662.1"/>
</dbReference>
<feature type="transmembrane region" description="Helical" evidence="1">
    <location>
        <begin position="159"/>
        <end position="181"/>
    </location>
</feature>
<name>A0A2S7WA34_9FLAO</name>
<dbReference type="AlphaFoldDB" id="A0A2S7WA34"/>
<dbReference type="Proteomes" id="UP000237608">
    <property type="component" value="Unassembled WGS sequence"/>
</dbReference>
<comment type="caution">
    <text evidence="3">The sequence shown here is derived from an EMBL/GenBank/DDBJ whole genome shotgun (WGS) entry which is preliminary data.</text>
</comment>
<evidence type="ECO:0000313" key="4">
    <source>
        <dbReference type="Proteomes" id="UP000237608"/>
    </source>
</evidence>
<dbReference type="SUPFAM" id="SSF48317">
    <property type="entry name" value="Acid phosphatase/Vanadium-dependent haloperoxidase"/>
    <property type="match status" value="1"/>
</dbReference>
<proteinExistence type="predicted"/>
<evidence type="ECO:0000313" key="3">
    <source>
        <dbReference type="EMBL" id="PQJ74131.1"/>
    </source>
</evidence>
<dbReference type="OrthoDB" id="9789113at2"/>
<dbReference type="PANTHER" id="PTHR14969:SF13">
    <property type="entry name" value="AT30094P"/>
    <property type="match status" value="1"/>
</dbReference>
<feature type="transmembrane region" description="Helical" evidence="1">
    <location>
        <begin position="27"/>
        <end position="47"/>
    </location>
</feature>
<reference evidence="3 4" key="1">
    <citation type="submission" date="2016-12" db="EMBL/GenBank/DDBJ databases">
        <title>Trade-off between light-utilization and light-protection in marine flavobacteria.</title>
        <authorList>
            <person name="Kumagai Y."/>
            <person name="Yoshizawa S."/>
            <person name="Kogure K."/>
            <person name="Iwasaki W."/>
        </authorList>
    </citation>
    <scope>NUCLEOTIDE SEQUENCE [LARGE SCALE GENOMIC DNA]</scope>
    <source>
        <strain evidence="3 4">KCTC 22729</strain>
    </source>
</reference>
<gene>
    <name evidence="3" type="ORF">BTO13_02060</name>
</gene>
<dbReference type="Gene3D" id="1.20.144.10">
    <property type="entry name" value="Phosphatidic acid phosphatase type 2/haloperoxidase"/>
    <property type="match status" value="1"/>
</dbReference>
<keyword evidence="4" id="KW-1185">Reference proteome</keyword>
<keyword evidence="1" id="KW-0472">Membrane</keyword>
<keyword evidence="1" id="KW-0812">Transmembrane</keyword>
<sequence length="186" mass="21921">MLEILIQKDKELLIFLNNLGSEQWDSFWLLITKQLYWTPLFLLIFYMIFKTFGLKKGGFILLSIIILVAFSDQFTNIIKDYFQRLRPNNDPEIKHLLRNFIQPQSFSFTSGHATTSTFFTVFIILLLRNHYKNTYFLLLFPLIFGYSRIYLGVHFPLDIVTGFIAGTILAIVYYKLFSVVFKKLMG</sequence>
<feature type="domain" description="Phosphatidic acid phosphatase type 2/haloperoxidase" evidence="2">
    <location>
        <begin position="61"/>
        <end position="174"/>
    </location>
</feature>
<dbReference type="SMART" id="SM00014">
    <property type="entry name" value="acidPPc"/>
    <property type="match status" value="1"/>
</dbReference>
<feature type="transmembrane region" description="Helical" evidence="1">
    <location>
        <begin position="59"/>
        <end position="78"/>
    </location>
</feature>
<dbReference type="PANTHER" id="PTHR14969">
    <property type="entry name" value="SPHINGOSINE-1-PHOSPHATE PHOSPHOHYDROLASE"/>
    <property type="match status" value="1"/>
</dbReference>
<accession>A0A2S7WA34</accession>
<evidence type="ECO:0000256" key="1">
    <source>
        <dbReference type="SAM" id="Phobius"/>
    </source>
</evidence>
<protein>
    <submittedName>
        <fullName evidence="3">Phosphatase PAP2 family protein</fullName>
    </submittedName>
</protein>
<feature type="transmembrane region" description="Helical" evidence="1">
    <location>
        <begin position="134"/>
        <end position="153"/>
    </location>
</feature>
<dbReference type="InterPro" id="IPR000326">
    <property type="entry name" value="PAP2/HPO"/>
</dbReference>
<dbReference type="EMBL" id="MSCL01000001">
    <property type="protein sequence ID" value="PQJ74131.1"/>
    <property type="molecule type" value="Genomic_DNA"/>
</dbReference>
<feature type="transmembrane region" description="Helical" evidence="1">
    <location>
        <begin position="106"/>
        <end position="127"/>
    </location>
</feature>
<dbReference type="Pfam" id="PF01569">
    <property type="entry name" value="PAP2"/>
    <property type="match status" value="1"/>
</dbReference>